<evidence type="ECO:0000313" key="4">
    <source>
        <dbReference type="Proteomes" id="UP001165269"/>
    </source>
</evidence>
<evidence type="ECO:0000256" key="1">
    <source>
        <dbReference type="SAM" id="MobiDB-lite"/>
    </source>
</evidence>
<evidence type="ECO:0000256" key="2">
    <source>
        <dbReference type="SAM" id="Phobius"/>
    </source>
</evidence>
<feature type="transmembrane region" description="Helical" evidence="2">
    <location>
        <begin position="16"/>
        <end position="38"/>
    </location>
</feature>
<comment type="caution">
    <text evidence="3">The sequence shown here is derived from an EMBL/GenBank/DDBJ whole genome shotgun (WGS) entry which is preliminary data.</text>
</comment>
<feature type="region of interest" description="Disordered" evidence="1">
    <location>
        <begin position="45"/>
        <end position="104"/>
    </location>
</feature>
<keyword evidence="2" id="KW-1133">Transmembrane helix</keyword>
<keyword evidence="4" id="KW-1185">Reference proteome</keyword>
<dbReference type="RefSeq" id="WP_242763935.1">
    <property type="nucleotide sequence ID" value="NZ_JALDAY010000003.1"/>
</dbReference>
<feature type="compositionally biased region" description="Pro residues" evidence="1">
    <location>
        <begin position="76"/>
        <end position="88"/>
    </location>
</feature>
<proteinExistence type="predicted"/>
<keyword evidence="2" id="KW-0472">Membrane</keyword>
<reference evidence="3" key="1">
    <citation type="submission" date="2022-03" db="EMBL/GenBank/DDBJ databases">
        <title>Streptomyces 7R015 and 7R016 isolated from Barleria lupulina in Thailand.</title>
        <authorList>
            <person name="Kanchanasin P."/>
            <person name="Phongsopitanun W."/>
            <person name="Tanasupawat S."/>
        </authorList>
    </citation>
    <scope>NUCLEOTIDE SEQUENCE</scope>
    <source>
        <strain evidence="3">7R015</strain>
    </source>
</reference>
<organism evidence="3 4">
    <name type="scientific">Streptomyces cylindrosporus</name>
    <dbReference type="NCBI Taxonomy" id="2927583"/>
    <lineage>
        <taxon>Bacteria</taxon>
        <taxon>Bacillati</taxon>
        <taxon>Actinomycetota</taxon>
        <taxon>Actinomycetes</taxon>
        <taxon>Kitasatosporales</taxon>
        <taxon>Streptomycetaceae</taxon>
        <taxon>Streptomyces</taxon>
    </lineage>
</organism>
<accession>A0ABS9Y408</accession>
<protein>
    <submittedName>
        <fullName evidence="3">Uncharacterized protein</fullName>
    </submittedName>
</protein>
<feature type="compositionally biased region" description="Low complexity" evidence="1">
    <location>
        <begin position="49"/>
        <end position="75"/>
    </location>
</feature>
<dbReference type="Proteomes" id="UP001165269">
    <property type="component" value="Unassembled WGS sequence"/>
</dbReference>
<sequence>MGSTQRVVEKRGANHGLHLVLTILTCGIWAITGWPIAAAMGRKKVTHMPVQQQLPPPQQAYGYPPQQPYPQQYGQQPPPQYDAPPAGTPPYGYQQPPGQYPPQQ</sequence>
<dbReference type="EMBL" id="JALDAY010000003">
    <property type="protein sequence ID" value="MCI3271406.1"/>
    <property type="molecule type" value="Genomic_DNA"/>
</dbReference>
<keyword evidence="2" id="KW-0812">Transmembrane</keyword>
<evidence type="ECO:0000313" key="3">
    <source>
        <dbReference type="EMBL" id="MCI3271406.1"/>
    </source>
</evidence>
<gene>
    <name evidence="3" type="ORF">MQP27_09815</name>
</gene>
<name>A0ABS9Y408_9ACTN</name>